<dbReference type="Pfam" id="PF00068">
    <property type="entry name" value="Phospholip_A2_1"/>
    <property type="match status" value="1"/>
</dbReference>
<reference evidence="10" key="1">
    <citation type="journal article" date="2007" name="Mol. Cell. Proteomics">
        <title>Evolution of an arsenal: structural and functional diversification of the venom system in the advanced snakes (Caenophidia).</title>
        <authorList>
            <person name="Fry B.G."/>
            <person name="Scheib H."/>
            <person name="van der Weerd L."/>
            <person name="Young B."/>
            <person name="McNaughtan J."/>
            <person name="Ramjan S.F.R."/>
            <person name="Vidal N."/>
            <person name="Poelmann R.E."/>
            <person name="Norman J.A."/>
        </authorList>
    </citation>
    <scope>NUCLEOTIDE SEQUENCE</scope>
    <source>
        <tissue evidence="10">Venom gland</tissue>
    </source>
</reference>
<evidence type="ECO:0000313" key="10">
    <source>
        <dbReference type="EMBL" id="ABU68556.1"/>
    </source>
</evidence>
<feature type="binding site" evidence="5">
    <location>
        <position position="46"/>
    </location>
    <ligand>
        <name>Ca(2+)</name>
        <dbReference type="ChEBI" id="CHEBI:29108"/>
    </ligand>
</feature>
<feature type="binding site" evidence="5">
    <location>
        <position position="63"/>
    </location>
    <ligand>
        <name>Ca(2+)</name>
        <dbReference type="ChEBI" id="CHEBI:29108"/>
    </ligand>
</feature>
<dbReference type="InterPro" id="IPR016090">
    <property type="entry name" value="PLA2-like_dom"/>
</dbReference>
<keyword evidence="3 6" id="KW-1015">Disulfide bond</keyword>
<dbReference type="SMR" id="A7X4U6"/>
<evidence type="ECO:0000256" key="5">
    <source>
        <dbReference type="PIRSR" id="PIRSR601211-2"/>
    </source>
</evidence>
<feature type="binding site" evidence="5">
    <location>
        <position position="42"/>
    </location>
    <ligand>
        <name>Ca(2+)</name>
        <dbReference type="ChEBI" id="CHEBI:29108"/>
    </ligand>
</feature>
<feature type="chain" id="PRO_5001390228" evidence="8">
    <location>
        <begin position="17"/>
        <end position="149"/>
    </location>
</feature>
<dbReference type="GO" id="GO:0050482">
    <property type="term" value="P:arachidonate secretion"/>
    <property type="evidence" value="ECO:0007669"/>
    <property type="project" value="InterPro"/>
</dbReference>
<evidence type="ECO:0000259" key="9">
    <source>
        <dbReference type="SMART" id="SM00085"/>
    </source>
</evidence>
<dbReference type="PROSITE" id="PS00119">
    <property type="entry name" value="PA2_ASP"/>
    <property type="match status" value="1"/>
</dbReference>
<dbReference type="GO" id="GO:0005543">
    <property type="term" value="F:phospholipid binding"/>
    <property type="evidence" value="ECO:0007669"/>
    <property type="project" value="TreeGrafter"/>
</dbReference>
<comment type="cofactor">
    <cofactor evidence="5">
        <name>Ca(2+)</name>
        <dbReference type="ChEBI" id="CHEBI:29108"/>
    </cofactor>
    <text evidence="5">Binds 1 Ca(2+) ion per subunit.</text>
</comment>
<organism evidence="10">
    <name type="scientific">Causus rhombeatus</name>
    <name type="common">Rhombic night adder</name>
    <dbReference type="NCBI Taxonomy" id="44735"/>
    <lineage>
        <taxon>Eukaryota</taxon>
        <taxon>Metazoa</taxon>
        <taxon>Chordata</taxon>
        <taxon>Craniata</taxon>
        <taxon>Vertebrata</taxon>
        <taxon>Euteleostomi</taxon>
        <taxon>Lepidosauria</taxon>
        <taxon>Squamata</taxon>
        <taxon>Bifurcata</taxon>
        <taxon>Unidentata</taxon>
        <taxon>Episquamata</taxon>
        <taxon>Toxicofera</taxon>
        <taxon>Serpentes</taxon>
        <taxon>Colubroidea</taxon>
        <taxon>Viperidae</taxon>
        <taxon>Viperinae</taxon>
        <taxon>Causus</taxon>
    </lineage>
</organism>
<name>A7X4U6_CAURH</name>
<dbReference type="SUPFAM" id="SSF48619">
    <property type="entry name" value="Phospholipase A2, PLA2"/>
    <property type="match status" value="1"/>
</dbReference>
<feature type="disulfide bond" evidence="6">
    <location>
        <begin position="58"/>
        <end position="110"/>
    </location>
</feature>
<dbReference type="GO" id="GO:0042130">
    <property type="term" value="P:negative regulation of T cell proliferation"/>
    <property type="evidence" value="ECO:0007669"/>
    <property type="project" value="TreeGrafter"/>
</dbReference>
<keyword evidence="5" id="KW-0106">Calcium</keyword>
<evidence type="ECO:0000256" key="1">
    <source>
        <dbReference type="ARBA" id="ARBA00004613"/>
    </source>
</evidence>
<dbReference type="InterPro" id="IPR033113">
    <property type="entry name" value="PLA2_histidine"/>
</dbReference>
<dbReference type="SMART" id="SM00085">
    <property type="entry name" value="PA2c"/>
    <property type="match status" value="1"/>
</dbReference>
<feature type="domain" description="Phospholipase A2-like central" evidence="9">
    <location>
        <begin position="17"/>
        <end position="131"/>
    </location>
</feature>
<feature type="disulfide bond" evidence="6">
    <location>
        <begin position="65"/>
        <end position="103"/>
    </location>
</feature>
<dbReference type="CDD" id="cd00125">
    <property type="entry name" value="PLA2c"/>
    <property type="match status" value="1"/>
</dbReference>
<evidence type="ECO:0000256" key="6">
    <source>
        <dbReference type="PIRSR" id="PIRSR601211-3"/>
    </source>
</evidence>
<dbReference type="PRINTS" id="PR00389">
    <property type="entry name" value="PHPHLIPASEA2"/>
</dbReference>
<feature type="binding site" evidence="5">
    <location>
        <position position="44"/>
    </location>
    <ligand>
        <name>Ca(2+)</name>
        <dbReference type="ChEBI" id="CHEBI:29108"/>
    </ligand>
</feature>
<feature type="disulfide bond" evidence="6">
    <location>
        <begin position="43"/>
        <end position="59"/>
    </location>
</feature>
<feature type="signal peptide" evidence="8">
    <location>
        <begin position="1"/>
        <end position="16"/>
    </location>
</feature>
<dbReference type="EMBL" id="EU029756">
    <property type="protein sequence ID" value="ABU68556.1"/>
    <property type="molecule type" value="mRNA"/>
</dbReference>
<evidence type="ECO:0000256" key="3">
    <source>
        <dbReference type="ARBA" id="ARBA00023157"/>
    </source>
</evidence>
<evidence type="ECO:0000256" key="8">
    <source>
        <dbReference type="RuleBase" id="RU361236"/>
    </source>
</evidence>
<dbReference type="InterPro" id="IPR033112">
    <property type="entry name" value="PLA2_Asp_AS"/>
</dbReference>
<comment type="similarity">
    <text evidence="7">Belongs to the phospholipase A2 family.</text>
</comment>
<dbReference type="GO" id="GO:0005576">
    <property type="term" value="C:extracellular region"/>
    <property type="evidence" value="ECO:0007669"/>
    <property type="project" value="UniProtKB-SubCell"/>
</dbReference>
<dbReference type="FunFam" id="1.20.90.10:FF:000001">
    <property type="entry name" value="Basic phospholipase A2 homolog"/>
    <property type="match status" value="1"/>
</dbReference>
<evidence type="ECO:0000256" key="4">
    <source>
        <dbReference type="PIRSR" id="PIRSR601211-1"/>
    </source>
</evidence>
<feature type="disulfide bond" evidence="6">
    <location>
        <begin position="90"/>
        <end position="101"/>
    </location>
</feature>
<keyword evidence="8" id="KW-0732">Signal</keyword>
<keyword evidence="2 8" id="KW-0964">Secreted</keyword>
<dbReference type="GO" id="GO:0006644">
    <property type="term" value="P:phospholipid metabolic process"/>
    <property type="evidence" value="ECO:0007669"/>
    <property type="project" value="InterPro"/>
</dbReference>
<dbReference type="Gene3D" id="1.20.90.10">
    <property type="entry name" value="Phospholipase A2 domain"/>
    <property type="match status" value="1"/>
</dbReference>
<dbReference type="GO" id="GO:0016042">
    <property type="term" value="P:lipid catabolic process"/>
    <property type="evidence" value="ECO:0007669"/>
    <property type="project" value="InterPro"/>
</dbReference>
<feature type="disulfide bond" evidence="6">
    <location>
        <begin position="64"/>
        <end position="137"/>
    </location>
</feature>
<feature type="disulfide bond" evidence="6">
    <location>
        <begin position="72"/>
        <end position="96"/>
    </location>
</feature>
<dbReference type="AlphaFoldDB" id="A7X4U6"/>
<evidence type="ECO:0000256" key="7">
    <source>
        <dbReference type="RuleBase" id="RU003654"/>
    </source>
</evidence>
<sequence>MRTLWIVAVWLMGVEGSLYQFGKMIRNRTGKSTLSYSSYGCYCGWGGQGRPQDPTDRCCFEHDCCYGQMNDCNPKLAHYSYSFKNGDIVCESDNPCLRDLCECDRAAAICFGENLNTYDRKYWFYSSTHCMVDSEQCHMKEKHPPITPL</sequence>
<dbReference type="InterPro" id="IPR001211">
    <property type="entry name" value="PLA2"/>
</dbReference>
<dbReference type="PANTHER" id="PTHR11716">
    <property type="entry name" value="PHOSPHOLIPASE A2 FAMILY MEMBER"/>
    <property type="match status" value="1"/>
</dbReference>
<feature type="active site" evidence="4">
    <location>
        <position position="62"/>
    </location>
</feature>
<comment type="subcellular location">
    <subcellularLocation>
        <location evidence="1 8">Secreted</location>
    </subcellularLocation>
</comment>
<dbReference type="GO" id="GO:0047498">
    <property type="term" value="F:calcium-dependent phospholipase A2 activity"/>
    <property type="evidence" value="ECO:0007669"/>
    <property type="project" value="TreeGrafter"/>
</dbReference>
<dbReference type="PANTHER" id="PTHR11716:SF9">
    <property type="entry name" value="PHOSPHOLIPASE A2, MEMBRANE ASSOCIATED"/>
    <property type="match status" value="1"/>
</dbReference>
<dbReference type="InterPro" id="IPR036444">
    <property type="entry name" value="PLipase_A2_dom_sf"/>
</dbReference>
<evidence type="ECO:0000256" key="2">
    <source>
        <dbReference type="ARBA" id="ARBA00022525"/>
    </source>
</evidence>
<accession>A7X4U6</accession>
<dbReference type="PROSITE" id="PS00118">
    <property type="entry name" value="PA2_HIS"/>
    <property type="match status" value="1"/>
</dbReference>
<protein>
    <submittedName>
        <fullName evidence="10">PLA2(IIA)-Cau1</fullName>
    </submittedName>
</protein>
<keyword evidence="5" id="KW-0479">Metal-binding</keyword>
<dbReference type="GO" id="GO:0005509">
    <property type="term" value="F:calcium ion binding"/>
    <property type="evidence" value="ECO:0007669"/>
    <property type="project" value="InterPro"/>
</dbReference>
<proteinExistence type="evidence at transcript level"/>
<feature type="active site" evidence="4">
    <location>
        <position position="104"/>
    </location>
</feature>